<comment type="caution">
    <text evidence="6">The sequence shown here is derived from an EMBL/GenBank/DDBJ whole genome shotgun (WGS) entry which is preliminary data.</text>
</comment>
<proteinExistence type="predicted"/>
<dbReference type="SUPFAM" id="SSF46689">
    <property type="entry name" value="Homeodomain-like"/>
    <property type="match status" value="1"/>
</dbReference>
<dbReference type="GO" id="GO:0003700">
    <property type="term" value="F:DNA-binding transcription factor activity"/>
    <property type="evidence" value="ECO:0007669"/>
    <property type="project" value="TreeGrafter"/>
</dbReference>
<dbReference type="PANTHER" id="PTHR30055:SF234">
    <property type="entry name" value="HTH-TYPE TRANSCRIPTIONAL REGULATOR BETI"/>
    <property type="match status" value="1"/>
</dbReference>
<dbReference type="Gene3D" id="1.10.357.10">
    <property type="entry name" value="Tetracycline Repressor, domain 2"/>
    <property type="match status" value="1"/>
</dbReference>
<evidence type="ECO:0000259" key="5">
    <source>
        <dbReference type="PROSITE" id="PS50977"/>
    </source>
</evidence>
<evidence type="ECO:0000256" key="1">
    <source>
        <dbReference type="ARBA" id="ARBA00023015"/>
    </source>
</evidence>
<protein>
    <recommendedName>
        <fullName evidence="5">HTH tetR-type domain-containing protein</fullName>
    </recommendedName>
</protein>
<evidence type="ECO:0000313" key="6">
    <source>
        <dbReference type="EMBL" id="MQY04457.1"/>
    </source>
</evidence>
<name>A0A7K0BTI5_9ACTN</name>
<feature type="DNA-binding region" description="H-T-H motif" evidence="4">
    <location>
        <begin position="30"/>
        <end position="49"/>
    </location>
</feature>
<evidence type="ECO:0000256" key="2">
    <source>
        <dbReference type="ARBA" id="ARBA00023125"/>
    </source>
</evidence>
<dbReference type="Pfam" id="PF00440">
    <property type="entry name" value="TetR_N"/>
    <property type="match status" value="1"/>
</dbReference>
<organism evidence="6 7">
    <name type="scientific">Actinomadura macrotermitis</name>
    <dbReference type="NCBI Taxonomy" id="2585200"/>
    <lineage>
        <taxon>Bacteria</taxon>
        <taxon>Bacillati</taxon>
        <taxon>Actinomycetota</taxon>
        <taxon>Actinomycetes</taxon>
        <taxon>Streptosporangiales</taxon>
        <taxon>Thermomonosporaceae</taxon>
        <taxon>Actinomadura</taxon>
    </lineage>
</organism>
<reference evidence="6 7" key="1">
    <citation type="submission" date="2019-10" db="EMBL/GenBank/DDBJ databases">
        <title>Actinomadura rubteroloni sp. nov. and Actinomadura macrotermitis sp. nov., isolated from the gut of fungus growing-termite Macrotermes natalensis.</title>
        <authorList>
            <person name="Benndorf R."/>
            <person name="Martin K."/>
            <person name="Kuefner M."/>
            <person name="De Beer W."/>
            <person name="Kaster A.-K."/>
            <person name="Vollmers J."/>
            <person name="Poulsen M."/>
            <person name="Beemelmanns C."/>
        </authorList>
    </citation>
    <scope>NUCLEOTIDE SEQUENCE [LARGE SCALE GENOMIC DNA]</scope>
    <source>
        <strain evidence="6 7">RB68</strain>
    </source>
</reference>
<evidence type="ECO:0000256" key="3">
    <source>
        <dbReference type="ARBA" id="ARBA00023163"/>
    </source>
</evidence>
<dbReference type="EMBL" id="WEGH01000002">
    <property type="protein sequence ID" value="MQY04457.1"/>
    <property type="molecule type" value="Genomic_DNA"/>
</dbReference>
<keyword evidence="7" id="KW-1185">Reference proteome</keyword>
<dbReference type="OrthoDB" id="5242433at2"/>
<dbReference type="PRINTS" id="PR00455">
    <property type="entry name" value="HTHTETR"/>
</dbReference>
<accession>A0A7K0BTI5</accession>
<gene>
    <name evidence="6" type="ORF">ACRB68_25110</name>
</gene>
<dbReference type="Proteomes" id="UP000487268">
    <property type="component" value="Unassembled WGS sequence"/>
</dbReference>
<evidence type="ECO:0000256" key="4">
    <source>
        <dbReference type="PROSITE-ProRule" id="PRU00335"/>
    </source>
</evidence>
<keyword evidence="3" id="KW-0804">Transcription</keyword>
<keyword evidence="2 4" id="KW-0238">DNA-binding</keyword>
<dbReference type="InterPro" id="IPR001647">
    <property type="entry name" value="HTH_TetR"/>
</dbReference>
<dbReference type="InterPro" id="IPR009057">
    <property type="entry name" value="Homeodomain-like_sf"/>
</dbReference>
<dbReference type="PANTHER" id="PTHR30055">
    <property type="entry name" value="HTH-TYPE TRANSCRIPTIONAL REGULATOR RUTR"/>
    <property type="match status" value="1"/>
</dbReference>
<dbReference type="PROSITE" id="PS50977">
    <property type="entry name" value="HTH_TETR_2"/>
    <property type="match status" value="1"/>
</dbReference>
<feature type="domain" description="HTH tetR-type" evidence="5">
    <location>
        <begin position="7"/>
        <end position="67"/>
    </location>
</feature>
<dbReference type="GO" id="GO:0000976">
    <property type="term" value="F:transcription cis-regulatory region binding"/>
    <property type="evidence" value="ECO:0007669"/>
    <property type="project" value="TreeGrafter"/>
</dbReference>
<evidence type="ECO:0000313" key="7">
    <source>
        <dbReference type="Proteomes" id="UP000487268"/>
    </source>
</evidence>
<sequence>MHPTSSPDARRRLLEAAERLLREQGYHQVSVRAVNKAAGMNPAAVHYHFGSKQELVTALLERRLRPLWEDRLELLDKRVRAGDPPGPAELVELLVQALAETAADPDRRWLLGLLARLVLSGQPLPWRSPWSDPGPWTTLLSRTLPHLPPEVVADRWRLARDLLLVTYGSPDALPSPAETAAFVTAGLSAPAHEQR</sequence>
<keyword evidence="1" id="KW-0805">Transcription regulation</keyword>
<dbReference type="RefSeq" id="WP_153532690.1">
    <property type="nucleotide sequence ID" value="NZ_WEGH01000002.1"/>
</dbReference>
<dbReference type="InterPro" id="IPR050109">
    <property type="entry name" value="HTH-type_TetR-like_transc_reg"/>
</dbReference>
<dbReference type="AlphaFoldDB" id="A0A7K0BTI5"/>